<evidence type="ECO:0000256" key="5">
    <source>
        <dbReference type="PROSITE-ProRule" id="PRU10141"/>
    </source>
</evidence>
<dbReference type="InterPro" id="IPR045269">
    <property type="entry name" value="Atg1-like"/>
</dbReference>
<evidence type="ECO:0000256" key="3">
    <source>
        <dbReference type="ARBA" id="ARBA00022777"/>
    </source>
</evidence>
<dbReference type="SUPFAM" id="SSF56112">
    <property type="entry name" value="Protein kinase-like (PK-like)"/>
    <property type="match status" value="1"/>
</dbReference>
<dbReference type="OrthoDB" id="581647at2"/>
<dbReference type="KEGG" id="mff:MFFC18_43690"/>
<feature type="domain" description="Protein kinase" evidence="6">
    <location>
        <begin position="65"/>
        <end position="314"/>
    </location>
</feature>
<dbReference type="Pfam" id="PF00069">
    <property type="entry name" value="Pkinase"/>
    <property type="match status" value="1"/>
</dbReference>
<dbReference type="AlphaFoldDB" id="A0A5B9PFU7"/>
<dbReference type="Gene3D" id="1.10.510.10">
    <property type="entry name" value="Transferase(Phosphotransferase) domain 1"/>
    <property type="match status" value="1"/>
</dbReference>
<keyword evidence="8" id="KW-1185">Reference proteome</keyword>
<keyword evidence="4 5" id="KW-0067">ATP-binding</keyword>
<evidence type="ECO:0000259" key="6">
    <source>
        <dbReference type="PROSITE" id="PS50011"/>
    </source>
</evidence>
<reference evidence="7 8" key="1">
    <citation type="submission" date="2019-08" db="EMBL/GenBank/DDBJ databases">
        <title>Deep-cultivation of Planctomycetes and their phenomic and genomic characterization uncovers novel biology.</title>
        <authorList>
            <person name="Wiegand S."/>
            <person name="Jogler M."/>
            <person name="Boedeker C."/>
            <person name="Pinto D."/>
            <person name="Vollmers J."/>
            <person name="Rivas-Marin E."/>
            <person name="Kohn T."/>
            <person name="Peeters S.H."/>
            <person name="Heuer A."/>
            <person name="Rast P."/>
            <person name="Oberbeckmann S."/>
            <person name="Bunk B."/>
            <person name="Jeske O."/>
            <person name="Meyerdierks A."/>
            <person name="Storesund J.E."/>
            <person name="Kallscheuer N."/>
            <person name="Luecker S."/>
            <person name="Lage O.M."/>
            <person name="Pohl T."/>
            <person name="Merkel B.J."/>
            <person name="Hornburger P."/>
            <person name="Mueller R.-W."/>
            <person name="Bruemmer F."/>
            <person name="Labrenz M."/>
            <person name="Spormann A.M."/>
            <person name="Op den Camp H."/>
            <person name="Overmann J."/>
            <person name="Amann R."/>
            <person name="Jetten M.S.M."/>
            <person name="Mascher T."/>
            <person name="Medema M.H."/>
            <person name="Devos D.P."/>
            <person name="Kaster A.-K."/>
            <person name="Ovreas L."/>
            <person name="Rohde M."/>
            <person name="Galperin M.Y."/>
            <person name="Jogler C."/>
        </authorList>
    </citation>
    <scope>NUCLEOTIDE SEQUENCE [LARGE SCALE GENOMIC DNA]</scope>
    <source>
        <strain evidence="7 8">FC18</strain>
    </source>
</reference>
<evidence type="ECO:0000256" key="2">
    <source>
        <dbReference type="ARBA" id="ARBA00022741"/>
    </source>
</evidence>
<proteinExistence type="predicted"/>
<evidence type="ECO:0000256" key="4">
    <source>
        <dbReference type="ARBA" id="ARBA00022840"/>
    </source>
</evidence>
<keyword evidence="3 7" id="KW-0418">Kinase</keyword>
<keyword evidence="2 5" id="KW-0547">Nucleotide-binding</keyword>
<dbReference type="PROSITE" id="PS50011">
    <property type="entry name" value="PROTEIN_KINASE_DOM"/>
    <property type="match status" value="1"/>
</dbReference>
<dbReference type="InterPro" id="IPR011009">
    <property type="entry name" value="Kinase-like_dom_sf"/>
</dbReference>
<dbReference type="InterPro" id="IPR000719">
    <property type="entry name" value="Prot_kinase_dom"/>
</dbReference>
<dbReference type="GO" id="GO:0004674">
    <property type="term" value="F:protein serine/threonine kinase activity"/>
    <property type="evidence" value="ECO:0007669"/>
    <property type="project" value="UniProtKB-EC"/>
</dbReference>
<sequence length="338" mass="37934">MTTFTRMKNLTEKRKFEFPDELFDEAEFNRLVSFSKSLGESSTLGGSTLGDPLSVETLPRKFGKFNLMRLLGHGKTGRTYLAHEDGTTREVALKTIHRELVHRTGIAEFEKRLEQLRLESTSARVIDLDSVLPAVQIGEIDGDYFIATQYVKGKSLARLINSNTLSNRQAAKTIRRIADSIQSLHRIGIYHRDIQPENILLDESNRPQILELGAWPLKANRTNQNANTCSPFQAPELVADPDSSPATAEIWSIGATLYNCLVGEPPQDVVQPPRKLNPRVAKDLETICLKCLQKKPAQRYSSVAELAEDLELFLEYQPIKAVPSGWFARLVGKFSQRG</sequence>
<protein>
    <submittedName>
        <fullName evidence="7">Serine/threonine-protein kinase PrkC</fullName>
        <ecNumber evidence="7">2.7.11.1</ecNumber>
    </submittedName>
</protein>
<dbReference type="CDD" id="cd14014">
    <property type="entry name" value="STKc_PknB_like"/>
    <property type="match status" value="1"/>
</dbReference>
<gene>
    <name evidence="7" type="primary">prkC_20</name>
    <name evidence="7" type="ORF">MFFC18_43690</name>
</gene>
<dbReference type="Gene3D" id="3.30.200.20">
    <property type="entry name" value="Phosphorylase Kinase, domain 1"/>
    <property type="match status" value="1"/>
</dbReference>
<dbReference type="InterPro" id="IPR017441">
    <property type="entry name" value="Protein_kinase_ATP_BS"/>
</dbReference>
<dbReference type="STRING" id="980251.GCA_001642875_01200"/>
<feature type="binding site" evidence="5">
    <location>
        <position position="94"/>
    </location>
    <ligand>
        <name>ATP</name>
        <dbReference type="ChEBI" id="CHEBI:30616"/>
    </ligand>
</feature>
<dbReference type="PROSITE" id="PS00107">
    <property type="entry name" value="PROTEIN_KINASE_ATP"/>
    <property type="match status" value="1"/>
</dbReference>
<dbReference type="EC" id="2.7.11.1" evidence="7"/>
<accession>A0A5B9PFU7</accession>
<dbReference type="Proteomes" id="UP000322214">
    <property type="component" value="Chromosome"/>
</dbReference>
<keyword evidence="1 7" id="KW-0808">Transferase</keyword>
<dbReference type="GO" id="GO:0000407">
    <property type="term" value="C:phagophore assembly site"/>
    <property type="evidence" value="ECO:0007669"/>
    <property type="project" value="TreeGrafter"/>
</dbReference>
<dbReference type="PANTHER" id="PTHR24348">
    <property type="entry name" value="SERINE/THREONINE-PROTEIN KINASE UNC-51-RELATED"/>
    <property type="match status" value="1"/>
</dbReference>
<dbReference type="EMBL" id="CP042912">
    <property type="protein sequence ID" value="QEG24449.1"/>
    <property type="molecule type" value="Genomic_DNA"/>
</dbReference>
<dbReference type="GO" id="GO:0005829">
    <property type="term" value="C:cytosol"/>
    <property type="evidence" value="ECO:0007669"/>
    <property type="project" value="TreeGrafter"/>
</dbReference>
<dbReference type="RefSeq" id="WP_084417016.1">
    <property type="nucleotide sequence ID" value="NZ_CP042912.1"/>
</dbReference>
<dbReference type="GO" id="GO:0005776">
    <property type="term" value="C:autophagosome"/>
    <property type="evidence" value="ECO:0007669"/>
    <property type="project" value="TreeGrafter"/>
</dbReference>
<dbReference type="GO" id="GO:0005524">
    <property type="term" value="F:ATP binding"/>
    <property type="evidence" value="ECO:0007669"/>
    <property type="project" value="UniProtKB-UniRule"/>
</dbReference>
<organism evidence="7 8">
    <name type="scientific">Mariniblastus fucicola</name>
    <dbReference type="NCBI Taxonomy" id="980251"/>
    <lineage>
        <taxon>Bacteria</taxon>
        <taxon>Pseudomonadati</taxon>
        <taxon>Planctomycetota</taxon>
        <taxon>Planctomycetia</taxon>
        <taxon>Pirellulales</taxon>
        <taxon>Pirellulaceae</taxon>
        <taxon>Mariniblastus</taxon>
    </lineage>
</organism>
<name>A0A5B9PFU7_9BACT</name>
<dbReference type="GO" id="GO:0016020">
    <property type="term" value="C:membrane"/>
    <property type="evidence" value="ECO:0007669"/>
    <property type="project" value="TreeGrafter"/>
</dbReference>
<evidence type="ECO:0000256" key="1">
    <source>
        <dbReference type="ARBA" id="ARBA00022679"/>
    </source>
</evidence>
<evidence type="ECO:0000313" key="7">
    <source>
        <dbReference type="EMBL" id="QEG24449.1"/>
    </source>
</evidence>
<dbReference type="PANTHER" id="PTHR24348:SF22">
    <property type="entry name" value="NON-SPECIFIC SERINE_THREONINE PROTEIN KINASE"/>
    <property type="match status" value="1"/>
</dbReference>
<evidence type="ECO:0000313" key="8">
    <source>
        <dbReference type="Proteomes" id="UP000322214"/>
    </source>
</evidence>